<evidence type="ECO:0008006" key="4">
    <source>
        <dbReference type="Google" id="ProtNLM"/>
    </source>
</evidence>
<protein>
    <recommendedName>
        <fullName evidence="4">Lipoprotein</fullName>
    </recommendedName>
</protein>
<keyword evidence="1" id="KW-0732">Signal</keyword>
<organism evidence="2 3">
    <name type="scientific">Photobacterium frigidiphilum</name>
    <dbReference type="NCBI Taxonomy" id="264736"/>
    <lineage>
        <taxon>Bacteria</taxon>
        <taxon>Pseudomonadati</taxon>
        <taxon>Pseudomonadota</taxon>
        <taxon>Gammaproteobacteria</taxon>
        <taxon>Vibrionales</taxon>
        <taxon>Vibrionaceae</taxon>
        <taxon>Photobacterium</taxon>
    </lineage>
</organism>
<evidence type="ECO:0000256" key="1">
    <source>
        <dbReference type="SAM" id="SignalP"/>
    </source>
</evidence>
<keyword evidence="3" id="KW-1185">Reference proteome</keyword>
<name>A0A2T3JMN5_9GAMM</name>
<sequence>MMKARLIFIAVLSLSAIGCTSADYDNYKFFPEEYVTNVKYDSIYHYGYNQGCESALKEKNVEDTEYQKDETFDGGLTRFNDGWDAGNAACKNGMRNVMYTLKQSSTEG</sequence>
<dbReference type="AlphaFoldDB" id="A0A2T3JMN5"/>
<dbReference type="RefSeq" id="WP_107241910.1">
    <property type="nucleotide sequence ID" value="NZ_JAKJUA010000086.1"/>
</dbReference>
<proteinExistence type="predicted"/>
<dbReference type="OrthoDB" id="5818753at2"/>
<comment type="caution">
    <text evidence="2">The sequence shown here is derived from an EMBL/GenBank/DDBJ whole genome shotgun (WGS) entry which is preliminary data.</text>
</comment>
<reference evidence="2 3" key="1">
    <citation type="submission" date="2018-01" db="EMBL/GenBank/DDBJ databases">
        <title>Whole genome sequencing of Histamine producing bacteria.</title>
        <authorList>
            <person name="Butler K."/>
        </authorList>
    </citation>
    <scope>NUCLEOTIDE SEQUENCE [LARGE SCALE GENOMIC DNA]</scope>
    <source>
        <strain evidence="2 3">JCM 12947</strain>
    </source>
</reference>
<dbReference type="EMBL" id="PYMJ01000004">
    <property type="protein sequence ID" value="PSU50302.1"/>
    <property type="molecule type" value="Genomic_DNA"/>
</dbReference>
<feature type="signal peptide" evidence="1">
    <location>
        <begin position="1"/>
        <end position="21"/>
    </location>
</feature>
<evidence type="ECO:0000313" key="3">
    <source>
        <dbReference type="Proteomes" id="UP000240987"/>
    </source>
</evidence>
<accession>A0A2T3JMN5</accession>
<evidence type="ECO:0000313" key="2">
    <source>
        <dbReference type="EMBL" id="PSU50302.1"/>
    </source>
</evidence>
<gene>
    <name evidence="2" type="ORF">C9J12_06105</name>
</gene>
<feature type="chain" id="PRO_5015537825" description="Lipoprotein" evidence="1">
    <location>
        <begin position="22"/>
        <end position="108"/>
    </location>
</feature>
<dbReference type="PROSITE" id="PS51257">
    <property type="entry name" value="PROKAR_LIPOPROTEIN"/>
    <property type="match status" value="1"/>
</dbReference>
<dbReference type="Proteomes" id="UP000240987">
    <property type="component" value="Unassembled WGS sequence"/>
</dbReference>